<dbReference type="CDD" id="cd07343">
    <property type="entry name" value="M48A_Zmpste24p_like"/>
    <property type="match status" value="1"/>
</dbReference>
<dbReference type="Pfam" id="PF16491">
    <property type="entry name" value="Peptidase_M48_N"/>
    <property type="match status" value="1"/>
</dbReference>
<keyword evidence="4 12" id="KW-0479">Metal-binding</keyword>
<feature type="active site" evidence="11">
    <location>
        <position position="286"/>
    </location>
</feature>
<feature type="domain" description="CAAX prenyl protease 1 N-terminal" evidence="16">
    <location>
        <begin position="34"/>
        <end position="212"/>
    </location>
</feature>
<keyword evidence="2 13" id="KW-0645">Protease</keyword>
<dbReference type="InterPro" id="IPR001915">
    <property type="entry name" value="Peptidase_M48"/>
</dbReference>
<feature type="transmembrane region" description="Helical" evidence="14">
    <location>
        <begin position="12"/>
        <end position="32"/>
    </location>
</feature>
<feature type="transmembrane region" description="Helical" evidence="14">
    <location>
        <begin position="107"/>
        <end position="134"/>
    </location>
</feature>
<organism evidence="17 18">
    <name type="scientific">Thiolapillus brandeum</name>
    <dbReference type="NCBI Taxonomy" id="1076588"/>
    <lineage>
        <taxon>Bacteria</taxon>
        <taxon>Pseudomonadati</taxon>
        <taxon>Pseudomonadota</taxon>
        <taxon>Gammaproteobacteria</taxon>
        <taxon>Chromatiales</taxon>
        <taxon>Sedimenticolaceae</taxon>
        <taxon>Thiolapillus</taxon>
    </lineage>
</organism>
<keyword evidence="8 14" id="KW-1133">Transmembrane helix</keyword>
<accession>A0A7U6JIP5</accession>
<feature type="transmembrane region" description="Helical" evidence="14">
    <location>
        <begin position="336"/>
        <end position="358"/>
    </location>
</feature>
<dbReference type="GO" id="GO:0071586">
    <property type="term" value="P:CAAX-box protein processing"/>
    <property type="evidence" value="ECO:0007669"/>
    <property type="project" value="InterPro"/>
</dbReference>
<feature type="binding site" evidence="12">
    <location>
        <position position="289"/>
    </location>
    <ligand>
        <name>Zn(2+)</name>
        <dbReference type="ChEBI" id="CHEBI:29105"/>
        <note>catalytic</note>
    </ligand>
</feature>
<name>A0A7U6JIP5_9GAMM</name>
<feature type="transmembrane region" description="Helical" evidence="14">
    <location>
        <begin position="188"/>
        <end position="210"/>
    </location>
</feature>
<dbReference type="EC" id="3.4.24.84" evidence="17"/>
<evidence type="ECO:0000259" key="16">
    <source>
        <dbReference type="Pfam" id="PF16491"/>
    </source>
</evidence>
<dbReference type="Gene3D" id="3.30.2010.10">
    <property type="entry name" value="Metalloproteases ('zincins'), catalytic domain"/>
    <property type="match status" value="1"/>
</dbReference>
<dbReference type="InterPro" id="IPR027057">
    <property type="entry name" value="CAXX_Prtase_1"/>
</dbReference>
<comment type="similarity">
    <text evidence="13">Belongs to the peptidase M48 family.</text>
</comment>
<gene>
    <name evidence="17" type="ORF">TBH_C1521</name>
</gene>
<feature type="transmembrane region" description="Helical" evidence="14">
    <location>
        <begin position="76"/>
        <end position="95"/>
    </location>
</feature>
<keyword evidence="9 13" id="KW-0482">Metalloprotease</keyword>
<feature type="domain" description="Peptidase M48" evidence="15">
    <location>
        <begin position="215"/>
        <end position="418"/>
    </location>
</feature>
<dbReference type="GO" id="GO:0004222">
    <property type="term" value="F:metalloendopeptidase activity"/>
    <property type="evidence" value="ECO:0007669"/>
    <property type="project" value="InterPro"/>
</dbReference>
<sequence>MLKLPLIPMNLFTWIFLTLLVGGALLEYWLLWRQVNSVRSHRDLVPAAFAERITLAQHQKAADYTLAQIQVERITILFNAVLLLGWTLGGGLEALHDLWQRTGWPELWQGAGLLISVLGISTLLELPISIWRTFGIEERFGFNRSNIRQFLSDQLLQLGLMLVISIPLVASILWLMGQAGSLWWLEAWLVWMLFTLSITWAYPTLIAPLFNKFSPLDEQQLRNRLEALLQRCGFHSRGMFVMDGSKRSAHGNAYFSGFGRNKRIVFFDTLLEQLAPDEIEAVLAHELGHFKHHHVLKGMLLMAVISLLGLALLGWLRQQAWFFAGLGISVQSDAMALSLFLLVIPVFTTVFTPIFSALSRRHEFEADDYAASQASAEALISGLVKMYRDNASTLTPDPLYSAFHHSHPPAAVRIAHLSPKIKR</sequence>
<dbReference type="FunFam" id="3.30.2010.10:FF:000002">
    <property type="entry name" value="CAAX prenyl protease"/>
    <property type="match status" value="1"/>
</dbReference>
<protein>
    <submittedName>
        <fullName evidence="17">STE24 endopeptidase</fullName>
        <ecNumber evidence="17">3.4.24.84</ecNumber>
    </submittedName>
</protein>
<keyword evidence="7 12" id="KW-0862">Zinc</keyword>
<evidence type="ECO:0000256" key="12">
    <source>
        <dbReference type="PIRSR" id="PIRSR627057-2"/>
    </source>
</evidence>
<keyword evidence="10 14" id="KW-0472">Membrane</keyword>
<proteinExistence type="inferred from homology"/>
<evidence type="ECO:0000256" key="11">
    <source>
        <dbReference type="PIRSR" id="PIRSR627057-1"/>
    </source>
</evidence>
<dbReference type="Proteomes" id="UP000031631">
    <property type="component" value="Chromosome"/>
</dbReference>
<keyword evidence="6" id="KW-0256">Endoplasmic reticulum</keyword>
<evidence type="ECO:0000256" key="14">
    <source>
        <dbReference type="SAM" id="Phobius"/>
    </source>
</evidence>
<feature type="transmembrane region" description="Helical" evidence="14">
    <location>
        <begin position="155"/>
        <end position="176"/>
    </location>
</feature>
<keyword evidence="18" id="KW-1185">Reference proteome</keyword>
<dbReference type="PANTHER" id="PTHR10120">
    <property type="entry name" value="CAAX PRENYL PROTEASE 1"/>
    <property type="match status" value="1"/>
</dbReference>
<feature type="transmembrane region" description="Helical" evidence="14">
    <location>
        <begin position="299"/>
        <end position="316"/>
    </location>
</feature>
<keyword evidence="5 13" id="KW-0378">Hydrolase</keyword>
<evidence type="ECO:0000256" key="13">
    <source>
        <dbReference type="RuleBase" id="RU003983"/>
    </source>
</evidence>
<reference evidence="17 18" key="1">
    <citation type="journal article" date="2014" name="PLoS ONE">
        <title>Physiological and genomic features of a novel sulfur-oxidizing gammaproteobacterium belonging to a previously uncultivated symbiotic lineage isolated from a hydrothermal vent.</title>
        <authorList>
            <person name="Nunoura T."/>
            <person name="Takaki Y."/>
            <person name="Kazama H."/>
            <person name="Kakuta J."/>
            <person name="Shimamura S."/>
            <person name="Makita H."/>
            <person name="Hirai M."/>
            <person name="Miyazaki M."/>
            <person name="Takai K."/>
        </authorList>
    </citation>
    <scope>NUCLEOTIDE SEQUENCE [LARGE SCALE GENOMIC DNA]</scope>
    <source>
        <strain evidence="17 18">Hiromi1</strain>
    </source>
</reference>
<dbReference type="GO" id="GO:0046872">
    <property type="term" value="F:metal ion binding"/>
    <property type="evidence" value="ECO:0007669"/>
    <property type="project" value="UniProtKB-KW"/>
</dbReference>
<evidence type="ECO:0000256" key="4">
    <source>
        <dbReference type="ARBA" id="ARBA00022723"/>
    </source>
</evidence>
<evidence type="ECO:0000256" key="6">
    <source>
        <dbReference type="ARBA" id="ARBA00022824"/>
    </source>
</evidence>
<feature type="binding site" evidence="12">
    <location>
        <position position="285"/>
    </location>
    <ligand>
        <name>Zn(2+)</name>
        <dbReference type="ChEBI" id="CHEBI:29105"/>
        <note>catalytic</note>
    </ligand>
</feature>
<comment type="cofactor">
    <cofactor evidence="12 13">
        <name>Zn(2+)</name>
        <dbReference type="ChEBI" id="CHEBI:29105"/>
    </cofactor>
    <text evidence="12 13">Binds 1 zinc ion per subunit.</text>
</comment>
<feature type="binding site" evidence="12">
    <location>
        <position position="363"/>
    </location>
    <ligand>
        <name>Zn(2+)</name>
        <dbReference type="ChEBI" id="CHEBI:29105"/>
        <note>catalytic</note>
    </ligand>
</feature>
<feature type="active site" description="Proton donor" evidence="11">
    <location>
        <position position="367"/>
    </location>
</feature>
<evidence type="ECO:0000256" key="1">
    <source>
        <dbReference type="ARBA" id="ARBA00004477"/>
    </source>
</evidence>
<dbReference type="EMBL" id="AP012273">
    <property type="protein sequence ID" value="BAO44440.1"/>
    <property type="molecule type" value="Genomic_DNA"/>
</dbReference>
<evidence type="ECO:0000313" key="17">
    <source>
        <dbReference type="EMBL" id="BAO44440.1"/>
    </source>
</evidence>
<evidence type="ECO:0000313" key="18">
    <source>
        <dbReference type="Proteomes" id="UP000031631"/>
    </source>
</evidence>
<evidence type="ECO:0000256" key="7">
    <source>
        <dbReference type="ARBA" id="ARBA00022833"/>
    </source>
</evidence>
<dbReference type="AlphaFoldDB" id="A0A7U6JIP5"/>
<keyword evidence="3 14" id="KW-0812">Transmembrane</keyword>
<evidence type="ECO:0000256" key="2">
    <source>
        <dbReference type="ARBA" id="ARBA00022670"/>
    </source>
</evidence>
<dbReference type="InterPro" id="IPR032456">
    <property type="entry name" value="Peptidase_M48_N"/>
</dbReference>
<evidence type="ECO:0000256" key="10">
    <source>
        <dbReference type="ARBA" id="ARBA00023136"/>
    </source>
</evidence>
<evidence type="ECO:0000256" key="9">
    <source>
        <dbReference type="ARBA" id="ARBA00023049"/>
    </source>
</evidence>
<evidence type="ECO:0000256" key="5">
    <source>
        <dbReference type="ARBA" id="ARBA00022801"/>
    </source>
</evidence>
<evidence type="ECO:0000256" key="8">
    <source>
        <dbReference type="ARBA" id="ARBA00022989"/>
    </source>
</evidence>
<dbReference type="KEGG" id="tbn:TBH_C1521"/>
<evidence type="ECO:0000259" key="15">
    <source>
        <dbReference type="Pfam" id="PF01435"/>
    </source>
</evidence>
<evidence type="ECO:0000256" key="3">
    <source>
        <dbReference type="ARBA" id="ARBA00022692"/>
    </source>
</evidence>
<comment type="subcellular location">
    <subcellularLocation>
        <location evidence="1">Endoplasmic reticulum membrane</location>
        <topology evidence="1">Multi-pass membrane protein</topology>
    </subcellularLocation>
</comment>
<dbReference type="Pfam" id="PF01435">
    <property type="entry name" value="Peptidase_M48"/>
    <property type="match status" value="1"/>
</dbReference>